<dbReference type="EMBL" id="AWSJ01000320">
    <property type="protein sequence ID" value="ERI06641.1"/>
    <property type="molecule type" value="Genomic_DNA"/>
</dbReference>
<dbReference type="InterPro" id="IPR003593">
    <property type="entry name" value="AAA+_ATPase"/>
</dbReference>
<keyword evidence="2" id="KW-0813">Transport</keyword>
<keyword evidence="3" id="KW-0547">Nucleotide-binding</keyword>
<sequence length="331" mass="37054">MWEGLSLAYAGGHLMSDYVIETHQLTKQYDGKAGCRNITLSVPKGVVFGFLGPNGAGKSTFVRTLLGLLVPTGGSGHILGQPIGSVESRQKIGYLPELFRYPDWLTGQQLLESHADLCKIPRSERKKRIASLLERVGLSGRGNEKIRGYSKGMQQRIGLACALLSDPEIIFLDEPTSALDPIGRREVRELMAELRDEGKTIFLNSHLLSEVETICDHIAIIHRSDLIVQGEWRSLSSVNPQTEITTSSVPDGLWKSLSTIVTEAELLQQEEGKTHWLITLNEEDDIAILVRHLSDLGISLYRIVPRIPRLEDVFMYWVNREEAQQSHVDHR</sequence>
<dbReference type="SMART" id="SM00382">
    <property type="entry name" value="AAA"/>
    <property type="match status" value="1"/>
</dbReference>
<organism evidence="6 7">
    <name type="scientific">Aneurinibacillus aneurinilyticus ATCC 12856</name>
    <dbReference type="NCBI Taxonomy" id="649747"/>
    <lineage>
        <taxon>Bacteria</taxon>
        <taxon>Bacillati</taxon>
        <taxon>Bacillota</taxon>
        <taxon>Bacilli</taxon>
        <taxon>Bacillales</taxon>
        <taxon>Paenibacillaceae</taxon>
        <taxon>Aneurinibacillus group</taxon>
        <taxon>Aneurinibacillus</taxon>
    </lineage>
</organism>
<dbReference type="InterPro" id="IPR017871">
    <property type="entry name" value="ABC_transporter-like_CS"/>
</dbReference>
<dbReference type="GO" id="GO:0016887">
    <property type="term" value="F:ATP hydrolysis activity"/>
    <property type="evidence" value="ECO:0007669"/>
    <property type="project" value="InterPro"/>
</dbReference>
<comment type="caution">
    <text evidence="6">The sequence shown here is derived from an EMBL/GenBank/DDBJ whole genome shotgun (WGS) entry which is preliminary data.</text>
</comment>
<dbReference type="SUPFAM" id="SSF52540">
    <property type="entry name" value="P-loop containing nucleoside triphosphate hydrolases"/>
    <property type="match status" value="1"/>
</dbReference>
<dbReference type="CDD" id="cd03230">
    <property type="entry name" value="ABC_DR_subfamily_A"/>
    <property type="match status" value="1"/>
</dbReference>
<dbReference type="PROSITE" id="PS00211">
    <property type="entry name" value="ABC_TRANSPORTER_1"/>
    <property type="match status" value="1"/>
</dbReference>
<evidence type="ECO:0000256" key="2">
    <source>
        <dbReference type="ARBA" id="ARBA00022448"/>
    </source>
</evidence>
<dbReference type="AlphaFoldDB" id="U1Y6Z7"/>
<dbReference type="Pfam" id="PF00005">
    <property type="entry name" value="ABC_tran"/>
    <property type="match status" value="1"/>
</dbReference>
<evidence type="ECO:0000256" key="3">
    <source>
        <dbReference type="ARBA" id="ARBA00022741"/>
    </source>
</evidence>
<accession>U1Y6Z7</accession>
<keyword evidence="7" id="KW-1185">Reference proteome</keyword>
<dbReference type="Proteomes" id="UP000016511">
    <property type="component" value="Unassembled WGS sequence"/>
</dbReference>
<dbReference type="PATRIC" id="fig|649747.3.peg.4737"/>
<evidence type="ECO:0000313" key="7">
    <source>
        <dbReference type="Proteomes" id="UP000016511"/>
    </source>
</evidence>
<dbReference type="STRING" id="649747.HMPREF0083_05265"/>
<dbReference type="HOGENOM" id="CLU_000604_1_2_9"/>
<dbReference type="GO" id="GO:0005524">
    <property type="term" value="F:ATP binding"/>
    <property type="evidence" value="ECO:0007669"/>
    <property type="project" value="UniProtKB-KW"/>
</dbReference>
<evidence type="ECO:0000259" key="5">
    <source>
        <dbReference type="PROSITE" id="PS50893"/>
    </source>
</evidence>
<evidence type="ECO:0000256" key="4">
    <source>
        <dbReference type="ARBA" id="ARBA00022840"/>
    </source>
</evidence>
<feature type="domain" description="ABC transporter" evidence="5">
    <location>
        <begin position="20"/>
        <end position="248"/>
    </location>
</feature>
<name>U1Y6Z7_ANEAE</name>
<dbReference type="Gene3D" id="3.40.50.300">
    <property type="entry name" value="P-loop containing nucleotide triphosphate hydrolases"/>
    <property type="match status" value="1"/>
</dbReference>
<dbReference type="PROSITE" id="PS50893">
    <property type="entry name" value="ABC_TRANSPORTER_2"/>
    <property type="match status" value="1"/>
</dbReference>
<comment type="similarity">
    <text evidence="1">Belongs to the ABC transporter superfamily.</text>
</comment>
<dbReference type="PANTHER" id="PTHR43335">
    <property type="entry name" value="ABC TRANSPORTER, ATP-BINDING PROTEIN"/>
    <property type="match status" value="1"/>
</dbReference>
<reference evidence="6 7" key="1">
    <citation type="submission" date="2013-08" db="EMBL/GenBank/DDBJ databases">
        <authorList>
            <person name="Weinstock G."/>
            <person name="Sodergren E."/>
            <person name="Wylie T."/>
            <person name="Fulton L."/>
            <person name="Fulton R."/>
            <person name="Fronick C."/>
            <person name="O'Laughlin M."/>
            <person name="Godfrey J."/>
            <person name="Miner T."/>
            <person name="Herter B."/>
            <person name="Appelbaum E."/>
            <person name="Cordes M."/>
            <person name="Lek S."/>
            <person name="Wollam A."/>
            <person name="Pepin K.H."/>
            <person name="Palsikar V.B."/>
            <person name="Mitreva M."/>
            <person name="Wilson R.K."/>
        </authorList>
    </citation>
    <scope>NUCLEOTIDE SEQUENCE [LARGE SCALE GENOMIC DNA]</scope>
    <source>
        <strain evidence="6 7">ATCC 12856</strain>
    </source>
</reference>
<dbReference type="InterPro" id="IPR027417">
    <property type="entry name" value="P-loop_NTPase"/>
</dbReference>
<keyword evidence="4 6" id="KW-0067">ATP-binding</keyword>
<protein>
    <submittedName>
        <fullName evidence="6">ABC transporter, ATP-binding protein</fullName>
    </submittedName>
</protein>
<dbReference type="eggNOG" id="COG1131">
    <property type="taxonomic scope" value="Bacteria"/>
</dbReference>
<dbReference type="InterPro" id="IPR003439">
    <property type="entry name" value="ABC_transporter-like_ATP-bd"/>
</dbReference>
<gene>
    <name evidence="6" type="ORF">HMPREF0083_05265</name>
</gene>
<evidence type="ECO:0000256" key="1">
    <source>
        <dbReference type="ARBA" id="ARBA00005417"/>
    </source>
</evidence>
<evidence type="ECO:0000313" key="6">
    <source>
        <dbReference type="EMBL" id="ERI06641.1"/>
    </source>
</evidence>
<proteinExistence type="inferred from homology"/>